<organism evidence="1 2">
    <name type="scientific">Forsythia ovata</name>
    <dbReference type="NCBI Taxonomy" id="205694"/>
    <lineage>
        <taxon>Eukaryota</taxon>
        <taxon>Viridiplantae</taxon>
        <taxon>Streptophyta</taxon>
        <taxon>Embryophyta</taxon>
        <taxon>Tracheophyta</taxon>
        <taxon>Spermatophyta</taxon>
        <taxon>Magnoliopsida</taxon>
        <taxon>eudicotyledons</taxon>
        <taxon>Gunneridae</taxon>
        <taxon>Pentapetalae</taxon>
        <taxon>asterids</taxon>
        <taxon>lamiids</taxon>
        <taxon>Lamiales</taxon>
        <taxon>Oleaceae</taxon>
        <taxon>Forsythieae</taxon>
        <taxon>Forsythia</taxon>
    </lineage>
</organism>
<evidence type="ECO:0000313" key="1">
    <source>
        <dbReference type="EMBL" id="KAL2501245.1"/>
    </source>
</evidence>
<evidence type="ECO:0000313" key="2">
    <source>
        <dbReference type="Proteomes" id="UP001604277"/>
    </source>
</evidence>
<sequence>MEPIKEVIFFSSRHREKFPWEEQEQESDDTIQVCEEHGLQLSEGVVSVTVSEKNTSVRDSVRSSSRNKAILAPWVHGNKPRKALTDSEATKNFKKKVIKEGKNFMGFMSIVEMMKLSVVLWKTLRI</sequence>
<reference evidence="2" key="1">
    <citation type="submission" date="2024-07" db="EMBL/GenBank/DDBJ databases">
        <title>Two chromosome-level genome assemblies of Korean endemic species Abeliophyllum distichum and Forsythia ovata (Oleaceae).</title>
        <authorList>
            <person name="Jang H."/>
        </authorList>
    </citation>
    <scope>NUCLEOTIDE SEQUENCE [LARGE SCALE GENOMIC DNA]</scope>
</reference>
<keyword evidence="2" id="KW-1185">Reference proteome</keyword>
<proteinExistence type="predicted"/>
<gene>
    <name evidence="1" type="ORF">Fot_35093</name>
</gene>
<protein>
    <submittedName>
        <fullName evidence="1">CRM-domain containing factor CFM3</fullName>
    </submittedName>
</protein>
<dbReference type="Proteomes" id="UP001604277">
    <property type="component" value="Unassembled WGS sequence"/>
</dbReference>
<accession>A0ABD1SKJ7</accession>
<dbReference type="AlphaFoldDB" id="A0ABD1SKJ7"/>
<name>A0ABD1SKJ7_9LAMI</name>
<dbReference type="EMBL" id="JBFOLJ010000010">
    <property type="protein sequence ID" value="KAL2501245.1"/>
    <property type="molecule type" value="Genomic_DNA"/>
</dbReference>
<comment type="caution">
    <text evidence="1">The sequence shown here is derived from an EMBL/GenBank/DDBJ whole genome shotgun (WGS) entry which is preliminary data.</text>
</comment>